<dbReference type="Proteomes" id="UP000887565">
    <property type="component" value="Unplaced"/>
</dbReference>
<dbReference type="WBParaSite" id="nRc.2.0.1.t36819-RA">
    <property type="protein sequence ID" value="nRc.2.0.1.t36819-RA"/>
    <property type="gene ID" value="nRc.2.0.1.g36819"/>
</dbReference>
<keyword evidence="1" id="KW-1185">Reference proteome</keyword>
<sequence>IHIIDWAVCRVSKTNFCDLINNTTETRKKSKQELKMQISSDKCFIQKLVADSQDNLPVLTIIELSYDLIITLPMHQKNNAQFSTIRGIPAIICVFYRAIRTHIEKRRFTGLAK</sequence>
<reference evidence="2" key="1">
    <citation type="submission" date="2022-11" db="UniProtKB">
        <authorList>
            <consortium name="WormBaseParasite"/>
        </authorList>
    </citation>
    <scope>IDENTIFICATION</scope>
</reference>
<organism evidence="1 2">
    <name type="scientific">Romanomermis culicivorax</name>
    <name type="common">Nematode worm</name>
    <dbReference type="NCBI Taxonomy" id="13658"/>
    <lineage>
        <taxon>Eukaryota</taxon>
        <taxon>Metazoa</taxon>
        <taxon>Ecdysozoa</taxon>
        <taxon>Nematoda</taxon>
        <taxon>Enoplea</taxon>
        <taxon>Dorylaimia</taxon>
        <taxon>Mermithida</taxon>
        <taxon>Mermithoidea</taxon>
        <taxon>Mermithidae</taxon>
        <taxon>Romanomermis</taxon>
    </lineage>
</organism>
<accession>A0A915KFS3</accession>
<evidence type="ECO:0000313" key="2">
    <source>
        <dbReference type="WBParaSite" id="nRc.2.0.1.t36819-RA"/>
    </source>
</evidence>
<name>A0A915KFS3_ROMCU</name>
<evidence type="ECO:0000313" key="1">
    <source>
        <dbReference type="Proteomes" id="UP000887565"/>
    </source>
</evidence>
<proteinExistence type="predicted"/>
<dbReference type="AlphaFoldDB" id="A0A915KFS3"/>
<protein>
    <submittedName>
        <fullName evidence="2">Uncharacterized protein</fullName>
    </submittedName>
</protein>